<sequence length="314" mass="35226">MSVRLCPKCQHELKSYDHFFCSNCGETLPENVSDPNVPIKTLVSYYTFEESKSPKTVKVLKHFVSGVKAKENRKYIVIALLLIFAGVISERLYGVIMNNSEIVLTPKKTVEIPPSPSIEIINTPLSLQKGPFLNNDFAKLVPSDISIYLEFNDLSFLEFVTENDLGIKDKSAGKAALFKTNKDLDNGWGAIIELKQESIVEVAAELDQFKEKGLKAGISDKYLLVSASENIYENMLRAKDSLILNLVRNPFYSQTKAKAVPEGKILILKMSQVNDAALEEVLKFNYFGSGENLSNISQLMERILNSRYNELVIN</sequence>
<evidence type="ECO:0008006" key="4">
    <source>
        <dbReference type="Google" id="ProtNLM"/>
    </source>
</evidence>
<organism evidence="2 3">
    <name type="scientific">candidate division WWE3 bacterium RIFCSPHIGHO2_02_FULL_38_14</name>
    <dbReference type="NCBI Taxonomy" id="1802620"/>
    <lineage>
        <taxon>Bacteria</taxon>
        <taxon>Katanobacteria</taxon>
    </lineage>
</organism>
<dbReference type="STRING" id="1802620.A3D91_00695"/>
<dbReference type="AlphaFoldDB" id="A0A1F4VBT0"/>
<evidence type="ECO:0000256" key="1">
    <source>
        <dbReference type="SAM" id="Phobius"/>
    </source>
</evidence>
<dbReference type="Proteomes" id="UP000178127">
    <property type="component" value="Unassembled WGS sequence"/>
</dbReference>
<evidence type="ECO:0000313" key="2">
    <source>
        <dbReference type="EMBL" id="OGC54400.1"/>
    </source>
</evidence>
<dbReference type="EMBL" id="MEVD01000003">
    <property type="protein sequence ID" value="OGC54400.1"/>
    <property type="molecule type" value="Genomic_DNA"/>
</dbReference>
<reference evidence="2 3" key="1">
    <citation type="journal article" date="2016" name="Nat. Commun.">
        <title>Thousands of microbial genomes shed light on interconnected biogeochemical processes in an aquifer system.</title>
        <authorList>
            <person name="Anantharaman K."/>
            <person name="Brown C.T."/>
            <person name="Hug L.A."/>
            <person name="Sharon I."/>
            <person name="Castelle C.J."/>
            <person name="Probst A.J."/>
            <person name="Thomas B.C."/>
            <person name="Singh A."/>
            <person name="Wilkins M.J."/>
            <person name="Karaoz U."/>
            <person name="Brodie E.L."/>
            <person name="Williams K.H."/>
            <person name="Hubbard S.S."/>
            <person name="Banfield J.F."/>
        </authorList>
    </citation>
    <scope>NUCLEOTIDE SEQUENCE [LARGE SCALE GENOMIC DNA]</scope>
</reference>
<name>A0A1F4VBT0_UNCKA</name>
<protein>
    <recommendedName>
        <fullName evidence="4">Zinc-ribbon domain-containing protein</fullName>
    </recommendedName>
</protein>
<comment type="caution">
    <text evidence="2">The sequence shown here is derived from an EMBL/GenBank/DDBJ whole genome shotgun (WGS) entry which is preliminary data.</text>
</comment>
<keyword evidence="1" id="KW-0812">Transmembrane</keyword>
<keyword evidence="1" id="KW-1133">Transmembrane helix</keyword>
<accession>A0A1F4VBT0</accession>
<evidence type="ECO:0000313" key="3">
    <source>
        <dbReference type="Proteomes" id="UP000178127"/>
    </source>
</evidence>
<keyword evidence="1" id="KW-0472">Membrane</keyword>
<feature type="transmembrane region" description="Helical" evidence="1">
    <location>
        <begin position="75"/>
        <end position="96"/>
    </location>
</feature>
<gene>
    <name evidence="2" type="ORF">A3D91_00695</name>
</gene>
<proteinExistence type="predicted"/>